<keyword evidence="1" id="KW-0812">Transmembrane</keyword>
<feature type="transmembrane region" description="Helical" evidence="1">
    <location>
        <begin position="45"/>
        <end position="66"/>
    </location>
</feature>
<dbReference type="AlphaFoldDB" id="A0A6C0BNQ6"/>
<keyword evidence="1" id="KW-0472">Membrane</keyword>
<organism evidence="2">
    <name type="scientific">viral metagenome</name>
    <dbReference type="NCBI Taxonomy" id="1070528"/>
    <lineage>
        <taxon>unclassified sequences</taxon>
        <taxon>metagenomes</taxon>
        <taxon>organismal metagenomes</taxon>
    </lineage>
</organism>
<name>A0A6C0BNQ6_9ZZZZ</name>
<feature type="transmembrane region" description="Helical" evidence="1">
    <location>
        <begin position="20"/>
        <end position="38"/>
    </location>
</feature>
<evidence type="ECO:0000313" key="2">
    <source>
        <dbReference type="EMBL" id="QHS93239.1"/>
    </source>
</evidence>
<keyword evidence="1" id="KW-1133">Transmembrane helix</keyword>
<evidence type="ECO:0000256" key="1">
    <source>
        <dbReference type="SAM" id="Phobius"/>
    </source>
</evidence>
<proteinExistence type="predicted"/>
<protein>
    <submittedName>
        <fullName evidence="2">Uncharacterized protein</fullName>
    </submittedName>
</protein>
<sequence>MAANLLFDRKQSFSGRLWTLFKSTLWTLLFGLIIFMLCRSCQYQYAYIALVVPSIIFGVNMFILMLQNRSRQALEK</sequence>
<accession>A0A6C0BNQ6</accession>
<reference evidence="2" key="1">
    <citation type="journal article" date="2020" name="Nature">
        <title>Giant virus diversity and host interactions through global metagenomics.</title>
        <authorList>
            <person name="Schulz F."/>
            <person name="Roux S."/>
            <person name="Paez-Espino D."/>
            <person name="Jungbluth S."/>
            <person name="Walsh D.A."/>
            <person name="Denef V.J."/>
            <person name="McMahon K.D."/>
            <person name="Konstantinidis K.T."/>
            <person name="Eloe-Fadrosh E.A."/>
            <person name="Kyrpides N.C."/>
            <person name="Woyke T."/>
        </authorList>
    </citation>
    <scope>NUCLEOTIDE SEQUENCE</scope>
    <source>
        <strain evidence="2">GVMAG-M-3300017989-17</strain>
    </source>
</reference>
<dbReference type="EMBL" id="MN739201">
    <property type="protein sequence ID" value="QHS93239.1"/>
    <property type="molecule type" value="Genomic_DNA"/>
</dbReference>